<evidence type="ECO:0000256" key="5">
    <source>
        <dbReference type="PROSITE-ProRule" id="PRU01240"/>
    </source>
</evidence>
<gene>
    <name evidence="10" type="ORF">EJ104_12010</name>
</gene>
<evidence type="ECO:0000256" key="2">
    <source>
        <dbReference type="ARBA" id="ARBA00022670"/>
    </source>
</evidence>
<keyword evidence="2 5" id="KW-0645">Protease</keyword>
<dbReference type="RefSeq" id="WP_126353140.1">
    <property type="nucleotide sequence ID" value="NZ_CP086380.1"/>
</dbReference>
<evidence type="ECO:0000256" key="6">
    <source>
        <dbReference type="RuleBase" id="RU003355"/>
    </source>
</evidence>
<dbReference type="PROSITE" id="PS51257">
    <property type="entry name" value="PROKAR_LIPOPROTEIN"/>
    <property type="match status" value="1"/>
</dbReference>
<feature type="domain" description="Peptidase S8/S53" evidence="9">
    <location>
        <begin position="316"/>
        <end position="641"/>
    </location>
</feature>
<protein>
    <submittedName>
        <fullName evidence="10">Serine protease</fullName>
    </submittedName>
</protein>
<dbReference type="InterPro" id="IPR023828">
    <property type="entry name" value="Peptidase_S8_Ser-AS"/>
</dbReference>
<dbReference type="GO" id="GO:0006508">
    <property type="term" value="P:proteolysis"/>
    <property type="evidence" value="ECO:0007669"/>
    <property type="project" value="UniProtKB-KW"/>
</dbReference>
<proteinExistence type="inferred from homology"/>
<evidence type="ECO:0000313" key="10">
    <source>
        <dbReference type="EMBL" id="RTR25183.1"/>
    </source>
</evidence>
<dbReference type="InterPro" id="IPR022398">
    <property type="entry name" value="Peptidase_S8_His-AS"/>
</dbReference>
<feature type="region of interest" description="Disordered" evidence="7">
    <location>
        <begin position="694"/>
        <end position="732"/>
    </location>
</feature>
<evidence type="ECO:0000256" key="3">
    <source>
        <dbReference type="ARBA" id="ARBA00022801"/>
    </source>
</evidence>
<dbReference type="Pfam" id="PF00082">
    <property type="entry name" value="Peptidase_S8"/>
    <property type="match status" value="1"/>
</dbReference>
<dbReference type="EMBL" id="RXPE01000036">
    <property type="protein sequence ID" value="RTR25183.1"/>
    <property type="molecule type" value="Genomic_DNA"/>
</dbReference>
<dbReference type="InterPro" id="IPR036852">
    <property type="entry name" value="Peptidase_S8/S53_dom_sf"/>
</dbReference>
<evidence type="ECO:0000256" key="4">
    <source>
        <dbReference type="ARBA" id="ARBA00022825"/>
    </source>
</evidence>
<keyword evidence="4 5" id="KW-0720">Serine protease</keyword>
<feature type="signal peptide" evidence="8">
    <location>
        <begin position="1"/>
        <end position="27"/>
    </location>
</feature>
<name>A0A431VPV3_9DEIO</name>
<dbReference type="OrthoDB" id="9790784at2"/>
<dbReference type="InterPro" id="IPR000209">
    <property type="entry name" value="Peptidase_S8/S53_dom"/>
</dbReference>
<dbReference type="PANTHER" id="PTHR43806">
    <property type="entry name" value="PEPTIDASE S8"/>
    <property type="match status" value="1"/>
</dbReference>
<evidence type="ECO:0000259" key="9">
    <source>
        <dbReference type="Pfam" id="PF00082"/>
    </source>
</evidence>
<accession>A0A431VPV3</accession>
<feature type="chain" id="PRO_5019008387" evidence="8">
    <location>
        <begin position="28"/>
        <end position="732"/>
    </location>
</feature>
<evidence type="ECO:0000256" key="8">
    <source>
        <dbReference type="SAM" id="SignalP"/>
    </source>
</evidence>
<keyword evidence="8" id="KW-0732">Signal</keyword>
<reference evidence="10 11" key="1">
    <citation type="submission" date="2018-12" db="EMBL/GenBank/DDBJ databases">
        <title>Deinococcus radiophilus ATCC 27603 genome sequencing and assembly.</title>
        <authorList>
            <person name="Maclea K.S."/>
            <person name="Maynard C.R."/>
        </authorList>
    </citation>
    <scope>NUCLEOTIDE SEQUENCE [LARGE SCALE GENOMIC DNA]</scope>
    <source>
        <strain evidence="10 11">ATCC 27603</strain>
    </source>
</reference>
<dbReference type="InterPro" id="IPR050131">
    <property type="entry name" value="Peptidase_S8_subtilisin-like"/>
</dbReference>
<dbReference type="PRINTS" id="PR00723">
    <property type="entry name" value="SUBTILISIN"/>
</dbReference>
<feature type="active site" description="Charge relay system" evidence="5">
    <location>
        <position position="384"/>
    </location>
</feature>
<comment type="caution">
    <text evidence="10">The sequence shown here is derived from an EMBL/GenBank/DDBJ whole genome shotgun (WGS) entry which is preliminary data.</text>
</comment>
<keyword evidence="11" id="KW-1185">Reference proteome</keyword>
<dbReference type="PROSITE" id="PS00136">
    <property type="entry name" value="SUBTILASE_ASP"/>
    <property type="match status" value="1"/>
</dbReference>
<feature type="active site" description="Charge relay system" evidence="5">
    <location>
        <position position="322"/>
    </location>
</feature>
<evidence type="ECO:0000256" key="1">
    <source>
        <dbReference type="ARBA" id="ARBA00011073"/>
    </source>
</evidence>
<feature type="region of interest" description="Disordered" evidence="7">
    <location>
        <begin position="358"/>
        <end position="384"/>
    </location>
</feature>
<dbReference type="SUPFAM" id="SSF52743">
    <property type="entry name" value="Subtilisin-like"/>
    <property type="match status" value="1"/>
</dbReference>
<dbReference type="PROSITE" id="PS00138">
    <property type="entry name" value="SUBTILASE_SER"/>
    <property type="match status" value="1"/>
</dbReference>
<dbReference type="PROSITE" id="PS00137">
    <property type="entry name" value="SUBTILASE_HIS"/>
    <property type="match status" value="1"/>
</dbReference>
<dbReference type="Proteomes" id="UP000277766">
    <property type="component" value="Unassembled WGS sequence"/>
</dbReference>
<feature type="active site" description="Charge relay system" evidence="5">
    <location>
        <position position="593"/>
    </location>
</feature>
<dbReference type="PROSITE" id="PS51892">
    <property type="entry name" value="SUBTILASE"/>
    <property type="match status" value="1"/>
</dbReference>
<keyword evidence="3 5" id="KW-0378">Hydrolase</keyword>
<evidence type="ECO:0000313" key="11">
    <source>
        <dbReference type="Proteomes" id="UP000277766"/>
    </source>
</evidence>
<dbReference type="AlphaFoldDB" id="A0A431VPV3"/>
<dbReference type="PANTHER" id="PTHR43806:SF11">
    <property type="entry name" value="CEREVISIN-RELATED"/>
    <property type="match status" value="1"/>
</dbReference>
<dbReference type="GO" id="GO:0004252">
    <property type="term" value="F:serine-type endopeptidase activity"/>
    <property type="evidence" value="ECO:0007669"/>
    <property type="project" value="UniProtKB-UniRule"/>
</dbReference>
<organism evidence="10 11">
    <name type="scientific">Deinococcus radiophilus</name>
    <dbReference type="NCBI Taxonomy" id="32062"/>
    <lineage>
        <taxon>Bacteria</taxon>
        <taxon>Thermotogati</taxon>
        <taxon>Deinococcota</taxon>
        <taxon>Deinococci</taxon>
        <taxon>Deinococcales</taxon>
        <taxon>Deinococcaceae</taxon>
        <taxon>Deinococcus</taxon>
    </lineage>
</organism>
<sequence length="732" mass="75716">MFSSRLRSRLILTASLPALLLGCGVFGPPKPDNCGGCMSEQAKTTLDLGYSETGQLATSFRGLWRIDDKPSWLTVSSYSGTGAKPLALSLGVNRNVGVPVAADRQEMTGTIKVSWQPPSGGDWLSAEWPVQAKRYSLSGQIKWPAVTGADAHSQADDARPADAGGSSQIIVKYRSAGVAQALGELGAQGLTVPQLSALSANERPLAQASAAVWQRAGVTEASAKLGDRTVVLSSEQPQVLLKALEADPAVEYAVPSARLSTQTVQAPADPQAEGQAALAQPVVPTDQYASLQWGYRTLGYGAVWRDMESGAYSRPVTVAVLDSGVRYDHPDLQGKLLTGDQGALDVLAYHAGSDTVAAYDNGDGDGPDRDPTDPPFPGRSAQSHGTHVSGIIAARWGEQAVSNPKWSRSGVVGASYRAPVSVLPVRVIDAKGGAEVSDVAAGIRYAAGQSVTLGDQTYRLAAPAQVINLSLGGPIGIKEAQPMCDAIAEARAAGVVVVAASGNYYNDVTVYPAACAGAIGVGSVTLSGASVPRHSEFSNRFAEVALSAPGGTGLGTTFNGGTLNGQPAPDQIFSTDWDYAVNEPRYTFQAGTSQAAPQVSALAALLLSKGVTTGPADTEQRMFGTATDLGAKGRDHFFGYGMINPAAALKAPAVSSGFGFSLQADDGRAYQPALNAEGRFTAYLGSGNYTVRAGRDRNGNALPGEAGETPVQASATLSEQKPEVTLPTLQVP</sequence>
<evidence type="ECO:0000256" key="7">
    <source>
        <dbReference type="SAM" id="MobiDB-lite"/>
    </source>
</evidence>
<dbReference type="InterPro" id="IPR015500">
    <property type="entry name" value="Peptidase_S8_subtilisin-rel"/>
</dbReference>
<comment type="similarity">
    <text evidence="1 5 6">Belongs to the peptidase S8 family.</text>
</comment>
<dbReference type="InterPro" id="IPR023827">
    <property type="entry name" value="Peptidase_S8_Asp-AS"/>
</dbReference>
<dbReference type="Gene3D" id="3.40.50.200">
    <property type="entry name" value="Peptidase S8/S53 domain"/>
    <property type="match status" value="1"/>
</dbReference>